<dbReference type="Proteomes" id="UP001152173">
    <property type="component" value="Unassembled WGS sequence"/>
</dbReference>
<dbReference type="PANTHER" id="PTHR30487">
    <property type="entry name" value="TYPE 4 PREPILIN-LIKE PROTEINS LEADER PEPTIDE-PROCESSING ENZYME"/>
    <property type="match status" value="1"/>
</dbReference>
<dbReference type="RefSeq" id="WP_269926357.1">
    <property type="nucleotide sequence ID" value="NZ_JAMKBJ010000006.1"/>
</dbReference>
<evidence type="ECO:0000313" key="4">
    <source>
        <dbReference type="EMBL" id="MCZ8537263.1"/>
    </source>
</evidence>
<protein>
    <submittedName>
        <fullName evidence="4">Prepilin peptidase</fullName>
        <ecNumber evidence="4">3.4.23.43</ecNumber>
    </submittedName>
</protein>
<proteinExistence type="inferred from homology"/>
<dbReference type="GO" id="GO:0006465">
    <property type="term" value="P:signal peptide processing"/>
    <property type="evidence" value="ECO:0007669"/>
    <property type="project" value="TreeGrafter"/>
</dbReference>
<feature type="domain" description="Prepilin type IV endopeptidase peptidase" evidence="3">
    <location>
        <begin position="5"/>
        <end position="107"/>
    </location>
</feature>
<keyword evidence="5" id="KW-1185">Reference proteome</keyword>
<keyword evidence="4" id="KW-0378">Hydrolase</keyword>
<dbReference type="InterPro" id="IPR000045">
    <property type="entry name" value="Prepilin_IV_endopep_pep"/>
</dbReference>
<evidence type="ECO:0000313" key="5">
    <source>
        <dbReference type="Proteomes" id="UP001152173"/>
    </source>
</evidence>
<keyword evidence="2" id="KW-0812">Transmembrane</keyword>
<accession>A0A9X3LFW3</accession>
<dbReference type="GO" id="GO:0005886">
    <property type="term" value="C:plasma membrane"/>
    <property type="evidence" value="ECO:0007669"/>
    <property type="project" value="TreeGrafter"/>
</dbReference>
<feature type="transmembrane region" description="Helical" evidence="2">
    <location>
        <begin position="151"/>
        <end position="168"/>
    </location>
</feature>
<comment type="similarity">
    <text evidence="1">Belongs to the peptidase A24 family.</text>
</comment>
<sequence>MTNVAIILILIISVITDVRHRKILNMVTLPAILLAFIYYSFVSGLEGFLYSGEGFLVGLGLLIIPFVLGGIGAGDVKLLAAIGAWKGTTFVSYTGIYSGLLGGLIAIVLLLKRKELSYTIKQMLFSAVVLKSTNGSLLVNDEMPRALSLPYAVPIALGVLATFLLETFG</sequence>
<dbReference type="PANTHER" id="PTHR30487:SF0">
    <property type="entry name" value="PREPILIN LEADER PEPTIDASE_N-METHYLTRANSFERASE-RELATED"/>
    <property type="match status" value="1"/>
</dbReference>
<feature type="transmembrane region" description="Helical" evidence="2">
    <location>
        <begin position="93"/>
        <end position="111"/>
    </location>
</feature>
<keyword evidence="2" id="KW-1133">Transmembrane helix</keyword>
<feature type="transmembrane region" description="Helical" evidence="2">
    <location>
        <begin position="54"/>
        <end position="73"/>
    </location>
</feature>
<feature type="transmembrane region" description="Helical" evidence="2">
    <location>
        <begin position="26"/>
        <end position="42"/>
    </location>
</feature>
<reference evidence="4" key="1">
    <citation type="submission" date="2022-05" db="EMBL/GenBank/DDBJ databases">
        <authorList>
            <person name="Colautti A."/>
            <person name="Iacumin L."/>
        </authorList>
    </citation>
    <scope>NUCLEOTIDE SEQUENCE</scope>
    <source>
        <strain evidence="4">SK 55</strain>
    </source>
</reference>
<dbReference type="Gene3D" id="1.20.120.1220">
    <property type="match status" value="1"/>
</dbReference>
<comment type="caution">
    <text evidence="4">The sequence shown here is derived from an EMBL/GenBank/DDBJ whole genome shotgun (WGS) entry which is preliminary data.</text>
</comment>
<name>A0A9X3LFW3_9BACL</name>
<organism evidence="4 5">
    <name type="scientific">Paenisporosarcina quisquiliarum</name>
    <dbReference type="NCBI Taxonomy" id="365346"/>
    <lineage>
        <taxon>Bacteria</taxon>
        <taxon>Bacillati</taxon>
        <taxon>Bacillota</taxon>
        <taxon>Bacilli</taxon>
        <taxon>Bacillales</taxon>
        <taxon>Caryophanaceae</taxon>
        <taxon>Paenisporosarcina</taxon>
    </lineage>
</organism>
<evidence type="ECO:0000256" key="2">
    <source>
        <dbReference type="SAM" id="Phobius"/>
    </source>
</evidence>
<dbReference type="InterPro" id="IPR050882">
    <property type="entry name" value="Prepilin_peptidase/N-MTase"/>
</dbReference>
<dbReference type="EC" id="3.4.23.43" evidence="4"/>
<evidence type="ECO:0000259" key="3">
    <source>
        <dbReference type="Pfam" id="PF01478"/>
    </source>
</evidence>
<gene>
    <name evidence="4" type="ORF">M9R32_08735</name>
</gene>
<dbReference type="AlphaFoldDB" id="A0A9X3LFW3"/>
<keyword evidence="2" id="KW-0472">Membrane</keyword>
<dbReference type="Pfam" id="PF01478">
    <property type="entry name" value="Peptidase_A24"/>
    <property type="match status" value="1"/>
</dbReference>
<dbReference type="GO" id="GO:0004190">
    <property type="term" value="F:aspartic-type endopeptidase activity"/>
    <property type="evidence" value="ECO:0007669"/>
    <property type="project" value="UniProtKB-EC"/>
</dbReference>
<dbReference type="EMBL" id="JAMKBJ010000006">
    <property type="protein sequence ID" value="MCZ8537263.1"/>
    <property type="molecule type" value="Genomic_DNA"/>
</dbReference>
<evidence type="ECO:0000256" key="1">
    <source>
        <dbReference type="ARBA" id="ARBA00005801"/>
    </source>
</evidence>